<dbReference type="InterPro" id="IPR002052">
    <property type="entry name" value="DNA_methylase_N6_adenine_CS"/>
</dbReference>
<keyword evidence="3" id="KW-0489">Methyltransferase</keyword>
<dbReference type="GO" id="GO:0006298">
    <property type="term" value="P:mismatch repair"/>
    <property type="evidence" value="ECO:0007669"/>
    <property type="project" value="TreeGrafter"/>
</dbReference>
<name>A0A6C0KU40_9ZZZZ</name>
<dbReference type="PRINTS" id="PR00505">
    <property type="entry name" value="D12N6MTFRASE"/>
</dbReference>
<evidence type="ECO:0000256" key="3">
    <source>
        <dbReference type="ARBA" id="ARBA00022603"/>
    </source>
</evidence>
<dbReference type="PROSITE" id="PS00092">
    <property type="entry name" value="N6_MTASE"/>
    <property type="match status" value="1"/>
</dbReference>
<evidence type="ECO:0000256" key="4">
    <source>
        <dbReference type="ARBA" id="ARBA00022679"/>
    </source>
</evidence>
<evidence type="ECO:0000256" key="5">
    <source>
        <dbReference type="ARBA" id="ARBA00022691"/>
    </source>
</evidence>
<keyword evidence="4" id="KW-0808">Transferase</keyword>
<evidence type="ECO:0000256" key="1">
    <source>
        <dbReference type="ARBA" id="ARBA00006594"/>
    </source>
</evidence>
<dbReference type="GO" id="GO:1904047">
    <property type="term" value="F:S-adenosyl-L-methionine binding"/>
    <property type="evidence" value="ECO:0007669"/>
    <property type="project" value="TreeGrafter"/>
</dbReference>
<dbReference type="Pfam" id="PF02086">
    <property type="entry name" value="MethyltransfD12"/>
    <property type="match status" value="1"/>
</dbReference>
<dbReference type="InterPro" id="IPR012327">
    <property type="entry name" value="MeTrfase_D12"/>
</dbReference>
<dbReference type="EC" id="2.1.1.72" evidence="2"/>
<dbReference type="PANTHER" id="PTHR30481:SF3">
    <property type="entry name" value="DNA ADENINE METHYLASE"/>
    <property type="match status" value="1"/>
</dbReference>
<sequence>MAELSCPTCFKVYKLKCPFEKHIQVCKSKKSTDIANDVKIKPFLKWVGGKTQILDEVLSLFPDEMNNYHEPFLGGGSVLLGLLSSKRKIHGEIYASDLNDNLIYLYKNIQTNAEPLIQILDSIVSEFVTSGKGILINRKPTCLEDAMTSQESYYYWIRSKFNSLQKSEKNSTKASAMLLFLNKTCFRGVYREGPNGYNVPFGNYKNPLIYEPEHLREISRLIKNVHFNISSFTDSLAKIKPGDFVYLDPPYAPEKDTSFVNYTVNGFDMKEHKSLFEFCDRLSSKFLMSNADVKFVKDSFLPPTYTTKIIQCRRAINSKNPNAKTNEVLIWN</sequence>
<dbReference type="PANTHER" id="PTHR30481">
    <property type="entry name" value="DNA ADENINE METHYLASE"/>
    <property type="match status" value="1"/>
</dbReference>
<dbReference type="NCBIfam" id="TIGR00571">
    <property type="entry name" value="dam"/>
    <property type="match status" value="1"/>
</dbReference>
<dbReference type="PIRSF" id="PIRSF000398">
    <property type="entry name" value="M_m6A_EcoRV"/>
    <property type="match status" value="1"/>
</dbReference>
<dbReference type="InterPro" id="IPR023095">
    <property type="entry name" value="Ade_MeTrfase_dom_2"/>
</dbReference>
<evidence type="ECO:0000313" key="7">
    <source>
        <dbReference type="EMBL" id="QHU19974.1"/>
    </source>
</evidence>
<dbReference type="GO" id="GO:0043565">
    <property type="term" value="F:sequence-specific DNA binding"/>
    <property type="evidence" value="ECO:0007669"/>
    <property type="project" value="TreeGrafter"/>
</dbReference>
<dbReference type="InterPro" id="IPR012263">
    <property type="entry name" value="M_m6A_EcoRV"/>
</dbReference>
<keyword evidence="5" id="KW-0949">S-adenosyl-L-methionine</keyword>
<comment type="similarity">
    <text evidence="1">Belongs to the N(4)/N(6)-methyltransferase family.</text>
</comment>
<dbReference type="EMBL" id="MN740961">
    <property type="protein sequence ID" value="QHU19974.1"/>
    <property type="molecule type" value="Genomic_DNA"/>
</dbReference>
<accession>A0A6C0KU40</accession>
<proteinExistence type="inferred from homology"/>
<evidence type="ECO:0000256" key="2">
    <source>
        <dbReference type="ARBA" id="ARBA00011900"/>
    </source>
</evidence>
<protein>
    <recommendedName>
        <fullName evidence="2">site-specific DNA-methyltransferase (adenine-specific)</fullName>
        <ecNumber evidence="2">2.1.1.72</ecNumber>
    </recommendedName>
</protein>
<dbReference type="InterPro" id="IPR029063">
    <property type="entry name" value="SAM-dependent_MTases_sf"/>
</dbReference>
<comment type="catalytic activity">
    <reaction evidence="6">
        <text>a 2'-deoxyadenosine in DNA + S-adenosyl-L-methionine = an N(6)-methyl-2'-deoxyadenosine in DNA + S-adenosyl-L-homocysteine + H(+)</text>
        <dbReference type="Rhea" id="RHEA:15197"/>
        <dbReference type="Rhea" id="RHEA-COMP:12418"/>
        <dbReference type="Rhea" id="RHEA-COMP:12419"/>
        <dbReference type="ChEBI" id="CHEBI:15378"/>
        <dbReference type="ChEBI" id="CHEBI:57856"/>
        <dbReference type="ChEBI" id="CHEBI:59789"/>
        <dbReference type="ChEBI" id="CHEBI:90615"/>
        <dbReference type="ChEBI" id="CHEBI:90616"/>
        <dbReference type="EC" id="2.1.1.72"/>
    </reaction>
</comment>
<organism evidence="7">
    <name type="scientific">viral metagenome</name>
    <dbReference type="NCBI Taxonomy" id="1070528"/>
    <lineage>
        <taxon>unclassified sequences</taxon>
        <taxon>metagenomes</taxon>
        <taxon>organismal metagenomes</taxon>
    </lineage>
</organism>
<dbReference type="SUPFAM" id="SSF53335">
    <property type="entry name" value="S-adenosyl-L-methionine-dependent methyltransferases"/>
    <property type="match status" value="1"/>
</dbReference>
<evidence type="ECO:0000256" key="6">
    <source>
        <dbReference type="ARBA" id="ARBA00047942"/>
    </source>
</evidence>
<dbReference type="Gene3D" id="3.40.50.150">
    <property type="entry name" value="Vaccinia Virus protein VP39"/>
    <property type="match status" value="1"/>
</dbReference>
<reference evidence="7" key="1">
    <citation type="journal article" date="2020" name="Nature">
        <title>Giant virus diversity and host interactions through global metagenomics.</title>
        <authorList>
            <person name="Schulz F."/>
            <person name="Roux S."/>
            <person name="Paez-Espino D."/>
            <person name="Jungbluth S."/>
            <person name="Walsh D.A."/>
            <person name="Denef V.J."/>
            <person name="McMahon K.D."/>
            <person name="Konstantinidis K.T."/>
            <person name="Eloe-Fadrosh E.A."/>
            <person name="Kyrpides N.C."/>
            <person name="Woyke T."/>
        </authorList>
    </citation>
    <scope>NUCLEOTIDE SEQUENCE</scope>
    <source>
        <strain evidence="7">GVMAG-S-3300013014-136</strain>
    </source>
</reference>
<dbReference type="Gene3D" id="1.10.1020.10">
    <property type="entry name" value="Adenine-specific Methyltransferase, Domain 2"/>
    <property type="match status" value="1"/>
</dbReference>
<dbReference type="GO" id="GO:0032259">
    <property type="term" value="P:methylation"/>
    <property type="evidence" value="ECO:0007669"/>
    <property type="project" value="UniProtKB-KW"/>
</dbReference>
<dbReference type="GO" id="GO:0009007">
    <property type="term" value="F:site-specific DNA-methyltransferase (adenine-specific) activity"/>
    <property type="evidence" value="ECO:0007669"/>
    <property type="project" value="UniProtKB-EC"/>
</dbReference>
<dbReference type="GO" id="GO:0009307">
    <property type="term" value="P:DNA restriction-modification system"/>
    <property type="evidence" value="ECO:0007669"/>
    <property type="project" value="InterPro"/>
</dbReference>
<dbReference type="AlphaFoldDB" id="A0A6C0KU40"/>